<comment type="subcellular location">
    <subcellularLocation>
        <location evidence="1">Cell inner membrane</location>
        <topology evidence="1">Multi-pass membrane protein</topology>
    </subcellularLocation>
</comment>
<evidence type="ECO:0000313" key="19">
    <source>
        <dbReference type="EMBL" id="PUA31948.1"/>
    </source>
</evidence>
<dbReference type="GO" id="GO:0046872">
    <property type="term" value="F:metal ion binding"/>
    <property type="evidence" value="ECO:0007669"/>
    <property type="project" value="UniProtKB-KW"/>
</dbReference>
<keyword evidence="8 17" id="KW-1133">Transmembrane helix</keyword>
<evidence type="ECO:0000256" key="11">
    <source>
        <dbReference type="ARBA" id="ARBA00023134"/>
    </source>
</evidence>
<keyword evidence="7 15" id="KW-0547">Nucleotide-binding</keyword>
<keyword evidence="11 15" id="KW-0342">GTP-binding</keyword>
<dbReference type="InterPro" id="IPR011640">
    <property type="entry name" value="Fe2_transport_prot_B_C"/>
</dbReference>
<feature type="binding site" evidence="15">
    <location>
        <begin position="62"/>
        <end position="65"/>
    </location>
    <ligand>
        <name>GTP</name>
        <dbReference type="ChEBI" id="CHEBI:37565"/>
        <label>1</label>
    </ligand>
</feature>
<keyword evidence="5" id="KW-0997">Cell inner membrane</keyword>
<dbReference type="GO" id="GO:0005886">
    <property type="term" value="C:plasma membrane"/>
    <property type="evidence" value="ECO:0007669"/>
    <property type="project" value="UniProtKB-SubCell"/>
</dbReference>
<dbReference type="InterPro" id="IPR027417">
    <property type="entry name" value="P-loop_NTPase"/>
</dbReference>
<dbReference type="InterPro" id="IPR041069">
    <property type="entry name" value="FeoB_Cyto"/>
</dbReference>
<feature type="binding site" evidence="15">
    <location>
        <begin position="122"/>
        <end position="125"/>
    </location>
    <ligand>
        <name>GTP</name>
        <dbReference type="ChEBI" id="CHEBI:37565"/>
        <label>1</label>
    </ligand>
</feature>
<dbReference type="Gene3D" id="3.40.50.300">
    <property type="entry name" value="P-loop containing nucleotide triphosphate hydrolases"/>
    <property type="match status" value="1"/>
</dbReference>
<evidence type="ECO:0000256" key="15">
    <source>
        <dbReference type="PIRSR" id="PIRSR603373-1"/>
    </source>
</evidence>
<evidence type="ECO:0000256" key="1">
    <source>
        <dbReference type="ARBA" id="ARBA00004429"/>
    </source>
</evidence>
<dbReference type="PROSITE" id="PS51711">
    <property type="entry name" value="G_FEOB"/>
    <property type="match status" value="1"/>
</dbReference>
<keyword evidence="4" id="KW-0410">Iron transport</keyword>
<keyword evidence="16" id="KW-0460">Magnesium</keyword>
<feature type="binding site" evidence="16">
    <location>
        <position position="27"/>
    </location>
    <ligand>
        <name>Mg(2+)</name>
        <dbReference type="ChEBI" id="CHEBI:18420"/>
        <label>2</label>
    </ligand>
</feature>
<sequence length="668" mass="73666">MSASRKQADIVVALAGNPNVGKSVIFNNLTGSRQHVGNWPGKTVEKAEGLCSFNGVEIYVIDLPGTYSLTAYSIEEMIARDYIIYEKPDVVVDIVDASNLERNLYLTLQLLELGANVVLALNKVDLIEAAGTRINVELLRERLGVPVVVTVAPKKKGMKELCEAILKAFKQPTHKVIEYDPKVEEYIKKVERLVEGKITQGLSPRWVAIKLLEGDKDVLKKVSTSLSEEDLAEVEKVRREFIKEFGDPEMTLANERYEVVKRILEGVLLKVRGLTISDILDQAFLDTVFGIPIFLAMLWILFQFAFMVSAPFSGFLGDVFAWVSQALKGVTGIDWLDYLLFGDYGVLNGVGTVLSFVPLIFTLFFALSILEDFGYMARASFLMDKIMGKFGLPGRAIISMILGFGCNVPAVYSTRAIPGEKERIAAIVVNPLMLCSARLVFFSAIAMTFWGRMGGNVIFSLYVLGILLALAVSTVLRKTVLKGEAATFIIELPQYLMPVLRVALSKAWGRAKLFFTKAGKVIFPGIVVLGLLSIFTPSISFTDNVEESIVAIVGKSAQPLFAPLGWDWRLVVAAIFGFIAKEIVLGAMALLYGVGEEGIGERIASLYDPLTMYAYMVFILIYVPCIVTIAVIKHEAGIKWALFTVFYELLLAYGMAWLIVSIGRLMGV</sequence>
<dbReference type="PANTHER" id="PTHR43185">
    <property type="entry name" value="FERROUS IRON TRANSPORT PROTEIN B"/>
    <property type="match status" value="1"/>
</dbReference>
<evidence type="ECO:0000256" key="17">
    <source>
        <dbReference type="SAM" id="Phobius"/>
    </source>
</evidence>
<dbReference type="SUPFAM" id="SSF52540">
    <property type="entry name" value="P-loop containing nucleoside triphosphate hydrolases"/>
    <property type="match status" value="1"/>
</dbReference>
<dbReference type="InterPro" id="IPR030389">
    <property type="entry name" value="G_FEOB_dom"/>
</dbReference>
<protein>
    <recommendedName>
        <fullName evidence="13 14">Ferrous iron transport protein B</fullName>
    </recommendedName>
</protein>
<dbReference type="Pfam" id="PF17910">
    <property type="entry name" value="FeoB_Cyto"/>
    <property type="match status" value="1"/>
</dbReference>
<feature type="binding site" evidence="16">
    <location>
        <position position="31"/>
    </location>
    <ligand>
        <name>Mg(2+)</name>
        <dbReference type="ChEBI" id="CHEBI:18420"/>
        <label>2</label>
    </ligand>
</feature>
<feature type="transmembrane region" description="Helical" evidence="17">
    <location>
        <begin position="283"/>
        <end position="306"/>
    </location>
</feature>
<evidence type="ECO:0000256" key="3">
    <source>
        <dbReference type="ARBA" id="ARBA00022475"/>
    </source>
</evidence>
<feature type="transmembrane region" description="Helical" evidence="17">
    <location>
        <begin position="521"/>
        <end position="541"/>
    </location>
</feature>
<keyword evidence="2" id="KW-0813">Transport</keyword>
<reference evidence="19" key="2">
    <citation type="journal article" date="2018" name="Syst. Appl. Microbiol.">
        <title>A new symbiotic nanoarchaeote (Candidatus Nanoclepta minutus) and its host (Zestosphaera tikiterensis gen. nov., sp. nov.) from a New Zealand hot spring.</title>
        <authorList>
            <person name="St John E."/>
            <person name="Liu Y."/>
            <person name="Podar M."/>
            <person name="Stott M.B."/>
            <person name="Meneghin J."/>
            <person name="Chen Z."/>
            <person name="Lagutin K."/>
            <person name="Mitchell K."/>
            <person name="Reysenbach A.L."/>
        </authorList>
    </citation>
    <scope>NUCLEOTIDE SEQUENCE [LARGE SCALE GENOMIC DNA]</scope>
    <source>
        <strain evidence="19">NZ3</strain>
    </source>
</reference>
<dbReference type="Pfam" id="PF07664">
    <property type="entry name" value="FeoB_C"/>
    <property type="match status" value="1"/>
</dbReference>
<evidence type="ECO:0000256" key="5">
    <source>
        <dbReference type="ARBA" id="ARBA00022519"/>
    </source>
</evidence>
<feature type="transmembrane region" description="Helical" evidence="17">
    <location>
        <begin position="613"/>
        <end position="632"/>
    </location>
</feature>
<feature type="transmembrane region" description="Helical" evidence="17">
    <location>
        <begin position="638"/>
        <end position="660"/>
    </location>
</feature>
<keyword evidence="6 17" id="KW-0812">Transmembrane</keyword>
<evidence type="ECO:0000259" key="18">
    <source>
        <dbReference type="PROSITE" id="PS51711"/>
    </source>
</evidence>
<feature type="binding site" evidence="15">
    <location>
        <begin position="41"/>
        <end position="45"/>
    </location>
    <ligand>
        <name>GTP</name>
        <dbReference type="ChEBI" id="CHEBI:37565"/>
        <label>1</label>
    </ligand>
</feature>
<evidence type="ECO:0000256" key="16">
    <source>
        <dbReference type="PIRSR" id="PIRSR603373-2"/>
    </source>
</evidence>
<dbReference type="Pfam" id="PF02421">
    <property type="entry name" value="FeoB_N"/>
    <property type="match status" value="1"/>
</dbReference>
<evidence type="ECO:0000256" key="2">
    <source>
        <dbReference type="ARBA" id="ARBA00022448"/>
    </source>
</evidence>
<comment type="caution">
    <text evidence="19">The sequence shown here is derived from an EMBL/GenBank/DDBJ whole genome shotgun (WGS) entry which is preliminary data.</text>
</comment>
<dbReference type="PRINTS" id="PR00326">
    <property type="entry name" value="GTP1OBG"/>
</dbReference>
<keyword evidence="16" id="KW-0479">Metal-binding</keyword>
<keyword evidence="9" id="KW-0408">Iron</keyword>
<feature type="binding site" evidence="15">
    <location>
        <begin position="16"/>
        <end position="23"/>
    </location>
    <ligand>
        <name>GTP</name>
        <dbReference type="ChEBI" id="CHEBI:37565"/>
        <label>1</label>
    </ligand>
</feature>
<dbReference type="InterPro" id="IPR050860">
    <property type="entry name" value="FeoB_GTPase"/>
</dbReference>
<dbReference type="InterPro" id="IPR006073">
    <property type="entry name" value="GTP-bd"/>
</dbReference>
<dbReference type="GO" id="GO:0015093">
    <property type="term" value="F:ferrous iron transmembrane transporter activity"/>
    <property type="evidence" value="ECO:0007669"/>
    <property type="project" value="UniProtKB-UniRule"/>
</dbReference>
<organism evidence="19 20">
    <name type="scientific">Zestosphaera tikiterensis</name>
    <dbReference type="NCBI Taxonomy" id="1973259"/>
    <lineage>
        <taxon>Archaea</taxon>
        <taxon>Thermoproteota</taxon>
        <taxon>Thermoprotei</taxon>
        <taxon>Desulfurococcales</taxon>
        <taxon>Desulfurococcaceae</taxon>
        <taxon>Zestosphaera</taxon>
    </lineage>
</organism>
<reference evidence="19" key="1">
    <citation type="submission" date="2017-04" db="EMBL/GenBank/DDBJ databases">
        <authorList>
            <person name="Afonso C.L."/>
            <person name="Miller P.J."/>
            <person name="Scott M.A."/>
            <person name="Spackman E."/>
            <person name="Goraichik I."/>
            <person name="Dimitrov K.M."/>
            <person name="Suarez D.L."/>
            <person name="Swayne D.E."/>
        </authorList>
    </citation>
    <scope>NUCLEOTIDE SEQUENCE</scope>
    <source>
        <strain evidence="19">NZ3</strain>
    </source>
</reference>
<evidence type="ECO:0000256" key="4">
    <source>
        <dbReference type="ARBA" id="ARBA00022496"/>
    </source>
</evidence>
<feature type="binding site" evidence="16">
    <location>
        <position position="30"/>
    </location>
    <ligand>
        <name>Mg(2+)</name>
        <dbReference type="ChEBI" id="CHEBI:18420"/>
        <label>2</label>
    </ligand>
</feature>
<accession>A0A2R7Y372</accession>
<keyword evidence="3" id="KW-1003">Cell membrane</keyword>
<dbReference type="FunFam" id="3.40.50.300:FF:000426">
    <property type="entry name" value="Ferrous iron transport protein B"/>
    <property type="match status" value="1"/>
</dbReference>
<evidence type="ECO:0000256" key="10">
    <source>
        <dbReference type="ARBA" id="ARBA00023065"/>
    </source>
</evidence>
<keyword evidence="12 17" id="KW-0472">Membrane</keyword>
<dbReference type="CDD" id="cd01879">
    <property type="entry name" value="FeoB"/>
    <property type="match status" value="1"/>
</dbReference>
<dbReference type="Pfam" id="PF07670">
    <property type="entry name" value="Gate"/>
    <property type="match status" value="2"/>
</dbReference>
<feature type="transmembrane region" description="Helical" evidence="17">
    <location>
        <begin position="424"/>
        <end position="450"/>
    </location>
</feature>
<evidence type="ECO:0000256" key="9">
    <source>
        <dbReference type="ARBA" id="ARBA00023004"/>
    </source>
</evidence>
<feature type="transmembrane region" description="Helical" evidence="17">
    <location>
        <begin position="346"/>
        <end position="370"/>
    </location>
</feature>
<dbReference type="GO" id="GO:0005525">
    <property type="term" value="F:GTP binding"/>
    <property type="evidence" value="ECO:0007669"/>
    <property type="project" value="UniProtKB-KW"/>
</dbReference>
<evidence type="ECO:0000313" key="20">
    <source>
        <dbReference type="Proteomes" id="UP000244093"/>
    </source>
</evidence>
<evidence type="ECO:0000256" key="13">
    <source>
        <dbReference type="ARBA" id="ARBA00031200"/>
    </source>
</evidence>
<dbReference type="InterPro" id="IPR011642">
    <property type="entry name" value="Gate_dom"/>
</dbReference>
<dbReference type="EMBL" id="NBVN01000005">
    <property type="protein sequence ID" value="PUA31948.1"/>
    <property type="molecule type" value="Genomic_DNA"/>
</dbReference>
<feature type="transmembrane region" description="Helical" evidence="17">
    <location>
        <begin position="457"/>
        <end position="476"/>
    </location>
</feature>
<feature type="transmembrane region" description="Helical" evidence="17">
    <location>
        <begin position="488"/>
        <end position="509"/>
    </location>
</feature>
<evidence type="ECO:0000256" key="14">
    <source>
        <dbReference type="NCBIfam" id="TIGR00437"/>
    </source>
</evidence>
<name>A0A2R7Y372_9CREN</name>
<keyword evidence="10" id="KW-0406">Ion transport</keyword>
<dbReference type="PANTHER" id="PTHR43185:SF1">
    <property type="entry name" value="FE(2+) TRANSPORTER FEOB"/>
    <property type="match status" value="1"/>
</dbReference>
<dbReference type="NCBIfam" id="TIGR00437">
    <property type="entry name" value="feoB"/>
    <property type="match status" value="1"/>
</dbReference>
<feature type="domain" description="FeoB-type G" evidence="18">
    <location>
        <begin position="9"/>
        <end position="171"/>
    </location>
</feature>
<gene>
    <name evidence="19" type="ORF">B7O98_08150</name>
</gene>
<feature type="transmembrane region" description="Helical" evidence="17">
    <location>
        <begin position="570"/>
        <end position="592"/>
    </location>
</feature>
<evidence type="ECO:0000256" key="7">
    <source>
        <dbReference type="ARBA" id="ARBA00022741"/>
    </source>
</evidence>
<dbReference type="AlphaFoldDB" id="A0A2R7Y372"/>
<evidence type="ECO:0000256" key="12">
    <source>
        <dbReference type="ARBA" id="ARBA00023136"/>
    </source>
</evidence>
<dbReference type="Gene3D" id="1.10.287.1770">
    <property type="match status" value="1"/>
</dbReference>
<dbReference type="InterPro" id="IPR003373">
    <property type="entry name" value="Fe2_transport_prot-B"/>
</dbReference>
<proteinExistence type="predicted"/>
<dbReference type="Proteomes" id="UP000244093">
    <property type="component" value="Unassembled WGS sequence"/>
</dbReference>
<evidence type="ECO:0000256" key="6">
    <source>
        <dbReference type="ARBA" id="ARBA00022692"/>
    </source>
</evidence>
<feature type="transmembrane region" description="Helical" evidence="17">
    <location>
        <begin position="390"/>
        <end position="412"/>
    </location>
</feature>
<evidence type="ECO:0000256" key="8">
    <source>
        <dbReference type="ARBA" id="ARBA00022989"/>
    </source>
</evidence>